<accession>A0A0A9B949</accession>
<evidence type="ECO:0000313" key="1">
    <source>
        <dbReference type="EMBL" id="JAD58668.1"/>
    </source>
</evidence>
<dbReference type="EMBL" id="GBRH01239227">
    <property type="protein sequence ID" value="JAD58668.1"/>
    <property type="molecule type" value="Transcribed_RNA"/>
</dbReference>
<reference evidence="1" key="1">
    <citation type="submission" date="2014-09" db="EMBL/GenBank/DDBJ databases">
        <authorList>
            <person name="Magalhaes I.L.F."/>
            <person name="Oliveira U."/>
            <person name="Santos F.R."/>
            <person name="Vidigal T.H.D.A."/>
            <person name="Brescovit A.D."/>
            <person name="Santos A.J."/>
        </authorList>
    </citation>
    <scope>NUCLEOTIDE SEQUENCE</scope>
    <source>
        <tissue evidence="1">Shoot tissue taken approximately 20 cm above the soil surface</tissue>
    </source>
</reference>
<proteinExistence type="predicted"/>
<protein>
    <submittedName>
        <fullName evidence="1">Uncharacterized protein</fullName>
    </submittedName>
</protein>
<reference evidence="1" key="2">
    <citation type="journal article" date="2015" name="Data Brief">
        <title>Shoot transcriptome of the giant reed, Arundo donax.</title>
        <authorList>
            <person name="Barrero R.A."/>
            <person name="Guerrero F.D."/>
            <person name="Moolhuijzen P."/>
            <person name="Goolsby J.A."/>
            <person name="Tidwell J."/>
            <person name="Bellgard S.E."/>
            <person name="Bellgard M.I."/>
        </authorList>
    </citation>
    <scope>NUCLEOTIDE SEQUENCE</scope>
    <source>
        <tissue evidence="1">Shoot tissue taken approximately 20 cm above the soil surface</tissue>
    </source>
</reference>
<sequence length="13" mass="1423">MGSISSLSQLVWD</sequence>
<name>A0A0A9B949_ARUDO</name>
<organism evidence="1">
    <name type="scientific">Arundo donax</name>
    <name type="common">Giant reed</name>
    <name type="synonym">Donax arundinaceus</name>
    <dbReference type="NCBI Taxonomy" id="35708"/>
    <lineage>
        <taxon>Eukaryota</taxon>
        <taxon>Viridiplantae</taxon>
        <taxon>Streptophyta</taxon>
        <taxon>Embryophyta</taxon>
        <taxon>Tracheophyta</taxon>
        <taxon>Spermatophyta</taxon>
        <taxon>Magnoliopsida</taxon>
        <taxon>Liliopsida</taxon>
        <taxon>Poales</taxon>
        <taxon>Poaceae</taxon>
        <taxon>PACMAD clade</taxon>
        <taxon>Arundinoideae</taxon>
        <taxon>Arundineae</taxon>
        <taxon>Arundo</taxon>
    </lineage>
</organism>